<dbReference type="EMBL" id="LGCL01000040">
    <property type="protein sequence ID" value="KPL72008.1"/>
    <property type="molecule type" value="Genomic_DNA"/>
</dbReference>
<dbReference type="PATRIC" id="fig|1134406.4.peg.3648"/>
<name>A0A0P6WPL4_9CHLR</name>
<dbReference type="RefSeq" id="WP_075064058.1">
    <property type="nucleotide sequence ID" value="NZ_LGCL01000040.1"/>
</dbReference>
<reference evidence="2 3" key="1">
    <citation type="submission" date="2015-07" db="EMBL/GenBank/DDBJ databases">
        <title>Genome sequence of Ornatilinea apprima DSM 23815.</title>
        <authorList>
            <person name="Hemp J."/>
            <person name="Ward L.M."/>
            <person name="Pace L.A."/>
            <person name="Fischer W.W."/>
        </authorList>
    </citation>
    <scope>NUCLEOTIDE SEQUENCE [LARGE SCALE GENOMIC DNA]</scope>
    <source>
        <strain evidence="2 3">P3M-1</strain>
    </source>
</reference>
<dbReference type="InterPro" id="IPR025874">
    <property type="entry name" value="DZR"/>
</dbReference>
<dbReference type="Pfam" id="PF12773">
    <property type="entry name" value="DZR"/>
    <property type="match status" value="1"/>
</dbReference>
<protein>
    <recommendedName>
        <fullName evidence="1">DZANK-type domain-containing protein</fullName>
    </recommendedName>
</protein>
<feature type="domain" description="DZANK-type" evidence="1">
    <location>
        <begin position="166"/>
        <end position="211"/>
    </location>
</feature>
<dbReference type="AlphaFoldDB" id="A0A0P6WPL4"/>
<dbReference type="OrthoDB" id="9788304at2"/>
<dbReference type="Proteomes" id="UP000050417">
    <property type="component" value="Unassembled WGS sequence"/>
</dbReference>
<accession>A0A0P6WPL4</accession>
<keyword evidence="3" id="KW-1185">Reference proteome</keyword>
<organism evidence="2 3">
    <name type="scientific">Ornatilinea apprima</name>
    <dbReference type="NCBI Taxonomy" id="1134406"/>
    <lineage>
        <taxon>Bacteria</taxon>
        <taxon>Bacillati</taxon>
        <taxon>Chloroflexota</taxon>
        <taxon>Anaerolineae</taxon>
        <taxon>Anaerolineales</taxon>
        <taxon>Anaerolineaceae</taxon>
        <taxon>Ornatilinea</taxon>
    </lineage>
</organism>
<evidence type="ECO:0000313" key="3">
    <source>
        <dbReference type="Proteomes" id="UP000050417"/>
    </source>
</evidence>
<evidence type="ECO:0000313" key="2">
    <source>
        <dbReference type="EMBL" id="KPL72008.1"/>
    </source>
</evidence>
<gene>
    <name evidence="2" type="ORF">ADN00_16065</name>
</gene>
<proteinExistence type="predicted"/>
<dbReference type="STRING" id="1134406.ADN00_16065"/>
<comment type="caution">
    <text evidence="2">The sequence shown here is derived from an EMBL/GenBank/DDBJ whole genome shotgun (WGS) entry which is preliminary data.</text>
</comment>
<evidence type="ECO:0000259" key="1">
    <source>
        <dbReference type="Pfam" id="PF12773"/>
    </source>
</evidence>
<sequence>MSDSIQFTRNYQDKSTNQGFQFEFFCDRCGNGYRTRFRPFAAGMVSDALDTASGLLGGLFSRAANVGNSVSSSAYERAHDAAFQEAAQELKPQFVQCPRCSSWVCKDRCWNEKRGLCKDCSPDLGVEMSAAQSSRSVEEVWAHAKMAEEDKKLAEGNWRETIRASCPECGAPQAVNAKFCPECGAKLKANAHCPECGAKLQPGAKFCTECGKKVD</sequence>